<dbReference type="SUPFAM" id="SSF51735">
    <property type="entry name" value="NAD(P)-binding Rossmann-fold domains"/>
    <property type="match status" value="1"/>
</dbReference>
<dbReference type="CDD" id="cd08267">
    <property type="entry name" value="MDR1"/>
    <property type="match status" value="1"/>
</dbReference>
<protein>
    <submittedName>
        <fullName evidence="2">NAD(P)-dependent alcohol dehydrogenase</fullName>
    </submittedName>
</protein>
<dbReference type="EMBL" id="RAWM01000220">
    <property type="protein sequence ID" value="RKH57559.1"/>
    <property type="molecule type" value="Genomic_DNA"/>
</dbReference>
<evidence type="ECO:0000259" key="1">
    <source>
        <dbReference type="SMART" id="SM00829"/>
    </source>
</evidence>
<dbReference type="OrthoDB" id="9808651at2"/>
<comment type="caution">
    <text evidence="2">The sequence shown here is derived from an EMBL/GenBank/DDBJ whole genome shotgun (WGS) entry which is preliminary data.</text>
</comment>
<dbReference type="Gene3D" id="3.40.50.720">
    <property type="entry name" value="NAD(P)-binding Rossmann-like Domain"/>
    <property type="match status" value="1"/>
</dbReference>
<dbReference type="InterPro" id="IPR020843">
    <property type="entry name" value="ER"/>
</dbReference>
<dbReference type="RefSeq" id="WP_121771936.1">
    <property type="nucleotide sequence ID" value="NZ_RAWM01000220.1"/>
</dbReference>
<dbReference type="Pfam" id="PF08240">
    <property type="entry name" value="ADH_N"/>
    <property type="match status" value="1"/>
</dbReference>
<reference evidence="3" key="1">
    <citation type="submission" date="2018-09" db="EMBL/GenBank/DDBJ databases">
        <authorList>
            <person name="Livingstone P.G."/>
            <person name="Whitworth D.E."/>
        </authorList>
    </citation>
    <scope>NUCLEOTIDE SEQUENCE [LARGE SCALE GENOMIC DNA]</scope>
    <source>
        <strain evidence="3">AB047A</strain>
    </source>
</reference>
<dbReference type="InterPro" id="IPR050700">
    <property type="entry name" value="YIM1/Zinc_Alcohol_DH_Fams"/>
</dbReference>
<accession>A0A3A8PN63</accession>
<dbReference type="InterPro" id="IPR036291">
    <property type="entry name" value="NAD(P)-bd_dom_sf"/>
</dbReference>
<dbReference type="SMART" id="SM00829">
    <property type="entry name" value="PKS_ER"/>
    <property type="match status" value="1"/>
</dbReference>
<dbReference type="InterPro" id="IPR013154">
    <property type="entry name" value="ADH-like_N"/>
</dbReference>
<dbReference type="Proteomes" id="UP000282656">
    <property type="component" value="Unassembled WGS sequence"/>
</dbReference>
<dbReference type="SUPFAM" id="SSF50129">
    <property type="entry name" value="GroES-like"/>
    <property type="match status" value="1"/>
</dbReference>
<gene>
    <name evidence="2" type="ORF">D7X96_38170</name>
</gene>
<evidence type="ECO:0000313" key="3">
    <source>
        <dbReference type="Proteomes" id="UP000282656"/>
    </source>
</evidence>
<dbReference type="PANTHER" id="PTHR11695">
    <property type="entry name" value="ALCOHOL DEHYDROGENASE RELATED"/>
    <property type="match status" value="1"/>
</dbReference>
<dbReference type="GO" id="GO:0016491">
    <property type="term" value="F:oxidoreductase activity"/>
    <property type="evidence" value="ECO:0007669"/>
    <property type="project" value="InterPro"/>
</dbReference>
<proteinExistence type="predicted"/>
<dbReference type="PANTHER" id="PTHR11695:SF294">
    <property type="entry name" value="RETICULON-4-INTERACTING PROTEIN 1, MITOCHONDRIAL"/>
    <property type="match status" value="1"/>
</dbReference>
<feature type="domain" description="Enoyl reductase (ER)" evidence="1">
    <location>
        <begin position="10"/>
        <end position="311"/>
    </location>
</feature>
<dbReference type="Gene3D" id="3.90.180.10">
    <property type="entry name" value="Medium-chain alcohol dehydrogenases, catalytic domain"/>
    <property type="match status" value="1"/>
</dbReference>
<dbReference type="InterPro" id="IPR011032">
    <property type="entry name" value="GroES-like_sf"/>
</dbReference>
<dbReference type="Pfam" id="PF13602">
    <property type="entry name" value="ADH_zinc_N_2"/>
    <property type="match status" value="1"/>
</dbReference>
<organism evidence="2 3">
    <name type="scientific">Corallococcus interemptor</name>
    <dbReference type="NCBI Taxonomy" id="2316720"/>
    <lineage>
        <taxon>Bacteria</taxon>
        <taxon>Pseudomonadati</taxon>
        <taxon>Myxococcota</taxon>
        <taxon>Myxococcia</taxon>
        <taxon>Myxococcales</taxon>
        <taxon>Cystobacterineae</taxon>
        <taxon>Myxococcaceae</taxon>
        <taxon>Corallococcus</taxon>
    </lineage>
</organism>
<keyword evidence="3" id="KW-1185">Reference proteome</keyword>
<name>A0A3A8PN63_9BACT</name>
<dbReference type="AlphaFoldDB" id="A0A3A8PN63"/>
<sequence length="317" mass="33496">MNALTYSRFGNLDVLRHTHSPAPRVRAHHLLIRVRAVSVNPIDGKIRRGELRLLSGARFPKATGSDFAGVVEAVGAGVEGFSVGDRVFGFPGIMREGTLAELITVAATSVARVPSALDDVGAAAVSMVGLAALQAWRDVARVAPGERVLVNGATGGVGLMLIQLARARGAHVTAVTSAAGLAVARQYGAQVAHDYRARPLSVLGERFDVIFDLSTKVPFADARGLLAPRGRHVGFEPSPALLLGSALLNPFRRQKQRVLVTRPSAKDLAELAGMFQTGELLPPPMEVFELSDAQAAFERSERGGVIGKVVIRAVPSL</sequence>
<evidence type="ECO:0000313" key="2">
    <source>
        <dbReference type="EMBL" id="RKH57559.1"/>
    </source>
</evidence>